<keyword evidence="8" id="KW-0274">FAD</keyword>
<dbReference type="AlphaFoldDB" id="A0ABD3W6F7"/>
<name>A0ABD3W6F7_SINWO</name>
<keyword evidence="7" id="KW-0288">FMN</keyword>
<comment type="subcellular location">
    <subcellularLocation>
        <location evidence="3">Cytoplasm</location>
    </subcellularLocation>
</comment>
<dbReference type="GO" id="GO:0016491">
    <property type="term" value="F:oxidoreductase activity"/>
    <property type="evidence" value="ECO:0007669"/>
    <property type="project" value="UniProtKB-KW"/>
</dbReference>
<dbReference type="Pfam" id="PF16690">
    <property type="entry name" value="MMACHC"/>
    <property type="match status" value="1"/>
</dbReference>
<dbReference type="PANTHER" id="PTHR31457">
    <property type="entry name" value="METHYLMALONIC ACIDURIA AND HOMOCYSTINURIA TYPE C PROTEIN"/>
    <property type="match status" value="1"/>
</dbReference>
<comment type="cofactor">
    <cofactor evidence="1">
        <name>FMN</name>
        <dbReference type="ChEBI" id="CHEBI:58210"/>
    </cofactor>
</comment>
<keyword evidence="10" id="KW-0560">Oxidoreductase</keyword>
<evidence type="ECO:0000256" key="10">
    <source>
        <dbReference type="ARBA" id="ARBA00023002"/>
    </source>
</evidence>
<organism evidence="12 13">
    <name type="scientific">Sinanodonta woodiana</name>
    <name type="common">Chinese pond mussel</name>
    <name type="synonym">Anodonta woodiana</name>
    <dbReference type="NCBI Taxonomy" id="1069815"/>
    <lineage>
        <taxon>Eukaryota</taxon>
        <taxon>Metazoa</taxon>
        <taxon>Spiralia</taxon>
        <taxon>Lophotrochozoa</taxon>
        <taxon>Mollusca</taxon>
        <taxon>Bivalvia</taxon>
        <taxon>Autobranchia</taxon>
        <taxon>Heteroconchia</taxon>
        <taxon>Palaeoheterodonta</taxon>
        <taxon>Unionida</taxon>
        <taxon>Unionoidea</taxon>
        <taxon>Unionidae</taxon>
        <taxon>Unioninae</taxon>
        <taxon>Sinanodonta</taxon>
    </lineage>
</organism>
<keyword evidence="13" id="KW-1185">Reference proteome</keyword>
<comment type="caution">
    <text evidence="12">The sequence shown here is derived from an EMBL/GenBank/DDBJ whole genome shotgun (WGS) entry which is preliminary data.</text>
</comment>
<evidence type="ECO:0000256" key="2">
    <source>
        <dbReference type="ARBA" id="ARBA00001974"/>
    </source>
</evidence>
<evidence type="ECO:0000256" key="5">
    <source>
        <dbReference type="ARBA" id="ARBA00022490"/>
    </source>
</evidence>
<evidence type="ECO:0000256" key="3">
    <source>
        <dbReference type="ARBA" id="ARBA00004496"/>
    </source>
</evidence>
<evidence type="ECO:0000256" key="9">
    <source>
        <dbReference type="ARBA" id="ARBA00022857"/>
    </source>
</evidence>
<protein>
    <recommendedName>
        <fullName evidence="11">Cyanocobalamin reductase (cyanide-eliminating)</fullName>
    </recommendedName>
</protein>
<dbReference type="EMBL" id="JBJQND010000008">
    <property type="protein sequence ID" value="KAL3869464.1"/>
    <property type="molecule type" value="Genomic_DNA"/>
</dbReference>
<evidence type="ECO:0000313" key="13">
    <source>
        <dbReference type="Proteomes" id="UP001634394"/>
    </source>
</evidence>
<keyword evidence="6" id="KW-0285">Flavoprotein</keyword>
<evidence type="ECO:0000256" key="1">
    <source>
        <dbReference type="ARBA" id="ARBA00001917"/>
    </source>
</evidence>
<reference evidence="12 13" key="1">
    <citation type="submission" date="2024-11" db="EMBL/GenBank/DDBJ databases">
        <title>Chromosome-level genome assembly of the freshwater bivalve Anodonta woodiana.</title>
        <authorList>
            <person name="Chen X."/>
        </authorList>
    </citation>
    <scope>NUCLEOTIDE SEQUENCE [LARGE SCALE GENOMIC DNA]</scope>
    <source>
        <strain evidence="12">MN2024</strain>
        <tissue evidence="12">Gills</tissue>
    </source>
</reference>
<proteinExistence type="inferred from homology"/>
<evidence type="ECO:0000313" key="12">
    <source>
        <dbReference type="EMBL" id="KAL3869464.1"/>
    </source>
</evidence>
<evidence type="ECO:0000256" key="4">
    <source>
        <dbReference type="ARBA" id="ARBA00007762"/>
    </source>
</evidence>
<dbReference type="CDD" id="cd12959">
    <property type="entry name" value="MMACHC-like"/>
    <property type="match status" value="1"/>
</dbReference>
<gene>
    <name evidence="12" type="ORF">ACJMK2_042144</name>
</gene>
<evidence type="ECO:0000256" key="6">
    <source>
        <dbReference type="ARBA" id="ARBA00022630"/>
    </source>
</evidence>
<keyword evidence="5" id="KW-0963">Cytoplasm</keyword>
<comment type="cofactor">
    <cofactor evidence="2">
        <name>FAD</name>
        <dbReference type="ChEBI" id="CHEBI:57692"/>
    </cofactor>
</comment>
<accession>A0ABD3W6F7</accession>
<keyword evidence="9" id="KW-0521">NADP</keyword>
<comment type="similarity">
    <text evidence="4">Belongs to the MMACHC family.</text>
</comment>
<dbReference type="EMBL" id="JBJQND010000008">
    <property type="protein sequence ID" value="KAL3869465.1"/>
    <property type="molecule type" value="Genomic_DNA"/>
</dbReference>
<dbReference type="Proteomes" id="UP001634394">
    <property type="component" value="Unassembled WGS sequence"/>
</dbReference>
<evidence type="ECO:0000256" key="7">
    <source>
        <dbReference type="ARBA" id="ARBA00022643"/>
    </source>
</evidence>
<evidence type="ECO:0000256" key="8">
    <source>
        <dbReference type="ARBA" id="ARBA00022827"/>
    </source>
</evidence>
<dbReference type="InterPro" id="IPR032037">
    <property type="entry name" value="MMACHC"/>
</dbReference>
<dbReference type="GO" id="GO:0005737">
    <property type="term" value="C:cytoplasm"/>
    <property type="evidence" value="ECO:0007669"/>
    <property type="project" value="UniProtKB-SubCell"/>
</dbReference>
<evidence type="ECO:0000256" key="11">
    <source>
        <dbReference type="ARBA" id="ARBA00031313"/>
    </source>
</evidence>
<dbReference type="PANTHER" id="PTHR31457:SF2">
    <property type="entry name" value="CYANOCOBALAMIN REDUCTASE _ ALKYLCOBALAMIN DEALKYLASE"/>
    <property type="match status" value="1"/>
</dbReference>
<dbReference type="EMBL" id="JBJQND010000008">
    <property type="protein sequence ID" value="KAL3869466.1"/>
    <property type="molecule type" value="Genomic_DNA"/>
</dbReference>
<sequence>MALTQCGARAMSPEEIYEKVKQNISQAGFESQLFKVGWYNDKVKPEFRLNYEYDTMVILVLSTPDMFDKAFKPYLLRTECLGVRDPIDECMAFHFKQIKECFPDIEIEGIHDFEMDHNRRPKVLVQTAGHVAGAAYYYQRSDVNPDPWSKEQKIFGVSIHPKYGGWFAFRGILIFKNITYPELEQKKPIDSVPSLELRKELLERFNFHWQDWSFRDIFPVEKKYSEEQKEYFGTEPKNRAPLVDRMRKGI</sequence>